<keyword evidence="3" id="KW-0548">Nucleotidyltransferase</keyword>
<keyword evidence="3" id="KW-0695">RNA-directed DNA polymerase</keyword>
<evidence type="ECO:0000313" key="3">
    <source>
        <dbReference type="EMBL" id="KAA3473765.1"/>
    </source>
</evidence>
<evidence type="ECO:0000259" key="1">
    <source>
        <dbReference type="Pfam" id="PF17921"/>
    </source>
</evidence>
<name>A0A5B6VXN8_9ROSI</name>
<evidence type="ECO:0000259" key="2">
    <source>
        <dbReference type="Pfam" id="PF24626"/>
    </source>
</evidence>
<feature type="domain" description="Tf2-1-like SH3-like" evidence="2">
    <location>
        <begin position="253"/>
        <end position="306"/>
    </location>
</feature>
<keyword evidence="4" id="KW-1185">Reference proteome</keyword>
<dbReference type="PANTHER" id="PTHR45835">
    <property type="entry name" value="YALI0A06105P"/>
    <property type="match status" value="1"/>
</dbReference>
<dbReference type="OrthoDB" id="1224824at2759"/>
<reference evidence="3" key="1">
    <citation type="submission" date="2019-08" db="EMBL/GenBank/DDBJ databases">
        <authorList>
            <person name="Liu F."/>
        </authorList>
    </citation>
    <scope>NUCLEOTIDE SEQUENCE [LARGE SCALE GENOMIC DNA]</scope>
    <source>
        <strain evidence="3">PA1801</strain>
        <tissue evidence="3">Leaf</tissue>
    </source>
</reference>
<dbReference type="AlphaFoldDB" id="A0A5B6VXN8"/>
<dbReference type="EMBL" id="SMMG02000005">
    <property type="protein sequence ID" value="KAA3473765.1"/>
    <property type="molecule type" value="Genomic_DNA"/>
</dbReference>
<dbReference type="Pfam" id="PF24626">
    <property type="entry name" value="SH3_Tf2-1"/>
    <property type="match status" value="1"/>
</dbReference>
<dbReference type="Gene3D" id="1.10.340.70">
    <property type="match status" value="1"/>
</dbReference>
<organism evidence="3 4">
    <name type="scientific">Gossypium australe</name>
    <dbReference type="NCBI Taxonomy" id="47621"/>
    <lineage>
        <taxon>Eukaryota</taxon>
        <taxon>Viridiplantae</taxon>
        <taxon>Streptophyta</taxon>
        <taxon>Embryophyta</taxon>
        <taxon>Tracheophyta</taxon>
        <taxon>Spermatophyta</taxon>
        <taxon>Magnoliopsida</taxon>
        <taxon>eudicotyledons</taxon>
        <taxon>Gunneridae</taxon>
        <taxon>Pentapetalae</taxon>
        <taxon>rosids</taxon>
        <taxon>malvids</taxon>
        <taxon>Malvales</taxon>
        <taxon>Malvaceae</taxon>
        <taxon>Malvoideae</taxon>
        <taxon>Gossypium</taxon>
    </lineage>
</organism>
<dbReference type="SUPFAM" id="SSF53098">
    <property type="entry name" value="Ribonuclease H-like"/>
    <property type="match status" value="1"/>
</dbReference>
<dbReference type="InterPro" id="IPR036397">
    <property type="entry name" value="RNaseH_sf"/>
</dbReference>
<dbReference type="Gene3D" id="3.30.420.10">
    <property type="entry name" value="Ribonuclease H-like superfamily/Ribonuclease H"/>
    <property type="match status" value="1"/>
</dbReference>
<feature type="domain" description="Integrase zinc-binding" evidence="1">
    <location>
        <begin position="72"/>
        <end position="128"/>
    </location>
</feature>
<proteinExistence type="predicted"/>
<evidence type="ECO:0000313" key="4">
    <source>
        <dbReference type="Proteomes" id="UP000325315"/>
    </source>
</evidence>
<sequence length="387" mass="45125">MNTQMALLEDGSILAELRAKPLFLQEICEAQKEDGNLQAKRILCESNVELDFRVNPEGCLMFRDRVCVPRNDELIRKILHEAHSGCLTVHPGSTKMYNDLRKWYWWPSMKKDFFEFVPRCLICQQVKVEHQVPSGLLQPIMIPEWKWDCITMDFGTGLALTLKKKDTVWIVVDRLTKSAHFIPVRVDYSLDKLVNLYVSEIILEDMLRCYVLKFQGNWEKYLSLVGFSYNNSFQSSLKMAPYEALYGLSPWKKVLRFGRKGKLSSRFIEPYEVTEKIGPVAYRLALPPRLEKIHDVFHVSMLHRYRSDPSHIIVPTEVEIRPDLTYGEVSIKILAREVKQLRNKSIALEKVLWHKQGIGEATWEPEETMRNQNSNLFTDEIFGDENP</sequence>
<dbReference type="Proteomes" id="UP000325315">
    <property type="component" value="Unassembled WGS sequence"/>
</dbReference>
<dbReference type="GO" id="GO:0003964">
    <property type="term" value="F:RNA-directed DNA polymerase activity"/>
    <property type="evidence" value="ECO:0007669"/>
    <property type="project" value="UniProtKB-KW"/>
</dbReference>
<dbReference type="GO" id="GO:0003676">
    <property type="term" value="F:nucleic acid binding"/>
    <property type="evidence" value="ECO:0007669"/>
    <property type="project" value="InterPro"/>
</dbReference>
<dbReference type="PANTHER" id="PTHR45835:SF99">
    <property type="entry name" value="CHROMO DOMAIN-CONTAINING PROTEIN-RELATED"/>
    <property type="match status" value="1"/>
</dbReference>
<dbReference type="InterPro" id="IPR012337">
    <property type="entry name" value="RNaseH-like_sf"/>
</dbReference>
<dbReference type="InterPro" id="IPR041588">
    <property type="entry name" value="Integrase_H2C2"/>
</dbReference>
<protein>
    <submittedName>
        <fullName evidence="3">Reverse transcriptase</fullName>
    </submittedName>
</protein>
<keyword evidence="3" id="KW-0808">Transferase</keyword>
<accession>A0A5B6VXN8</accession>
<comment type="caution">
    <text evidence="3">The sequence shown here is derived from an EMBL/GenBank/DDBJ whole genome shotgun (WGS) entry which is preliminary data.</text>
</comment>
<dbReference type="InterPro" id="IPR056924">
    <property type="entry name" value="SH3_Tf2-1"/>
</dbReference>
<dbReference type="Pfam" id="PF17921">
    <property type="entry name" value="Integrase_H2C2"/>
    <property type="match status" value="1"/>
</dbReference>
<gene>
    <name evidence="3" type="ORF">EPI10_024120</name>
</gene>